<evidence type="ECO:0000256" key="4">
    <source>
        <dbReference type="ARBA" id="ARBA00022917"/>
    </source>
</evidence>
<dbReference type="HAMAP" id="MF_00182">
    <property type="entry name" value="Formyl_trans"/>
    <property type="match status" value="1"/>
</dbReference>
<dbReference type="Proteomes" id="UP000050911">
    <property type="component" value="Unassembled WGS sequence"/>
</dbReference>
<protein>
    <recommendedName>
        <fullName evidence="2 5">Methionyl-tRNA formyltransferase</fullName>
        <ecNumber evidence="2 5">2.1.2.9</ecNumber>
    </recommendedName>
</protein>
<feature type="domain" description="Formyl transferase N-terminal" evidence="6">
    <location>
        <begin position="2"/>
        <end position="174"/>
    </location>
</feature>
<evidence type="ECO:0000259" key="7">
    <source>
        <dbReference type="Pfam" id="PF02911"/>
    </source>
</evidence>
<name>A0A0R1I0C7_9LACO</name>
<dbReference type="CDD" id="cd08646">
    <property type="entry name" value="FMT_core_Met-tRNA-FMT_N"/>
    <property type="match status" value="1"/>
</dbReference>
<dbReference type="PANTHER" id="PTHR11138">
    <property type="entry name" value="METHIONYL-TRNA FORMYLTRANSFERASE"/>
    <property type="match status" value="1"/>
</dbReference>
<dbReference type="GO" id="GO:0005829">
    <property type="term" value="C:cytosol"/>
    <property type="evidence" value="ECO:0007669"/>
    <property type="project" value="TreeGrafter"/>
</dbReference>
<comment type="caution">
    <text evidence="8">The sequence shown here is derived from an EMBL/GenBank/DDBJ whole genome shotgun (WGS) entry which is preliminary data.</text>
</comment>
<organism evidence="8 9">
    <name type="scientific">Secundilactobacillus kimchicus JCM 15530</name>
    <dbReference type="NCBI Taxonomy" id="1302272"/>
    <lineage>
        <taxon>Bacteria</taxon>
        <taxon>Bacillati</taxon>
        <taxon>Bacillota</taxon>
        <taxon>Bacilli</taxon>
        <taxon>Lactobacillales</taxon>
        <taxon>Lactobacillaceae</taxon>
        <taxon>Secundilactobacillus</taxon>
    </lineage>
</organism>
<comment type="similarity">
    <text evidence="1 5">Belongs to the Fmt family.</text>
</comment>
<dbReference type="PANTHER" id="PTHR11138:SF5">
    <property type="entry name" value="METHIONYL-TRNA FORMYLTRANSFERASE, MITOCHONDRIAL"/>
    <property type="match status" value="1"/>
</dbReference>
<keyword evidence="3 5" id="KW-0808">Transferase</keyword>
<dbReference type="Pfam" id="PF00551">
    <property type="entry name" value="Formyl_trans_N"/>
    <property type="match status" value="1"/>
</dbReference>
<dbReference type="PROSITE" id="PS00373">
    <property type="entry name" value="GART"/>
    <property type="match status" value="1"/>
</dbReference>
<dbReference type="AlphaFoldDB" id="A0A0R1I0C7"/>
<dbReference type="SUPFAM" id="SSF50486">
    <property type="entry name" value="FMT C-terminal domain-like"/>
    <property type="match status" value="1"/>
</dbReference>
<dbReference type="Gene3D" id="3.40.50.12230">
    <property type="match status" value="1"/>
</dbReference>
<sequence length="309" mass="33127">MGTPAFSAPILESLFKAGYDIKVVVTQPDRPVGRKHVLTASPVKKVAVAHQVPVLQPAKISGSDEMQRVIDLAPDFIVTAAFGQFLPTKLLNAVKVAAINVHASLLPKYRGGAPVHYAVMNHDAETGVSIIYMVKKMDAGDIISQQAIPIEPTDDVGTMFDKLSIVGRDLLLETIPKMLTGEIKPVAQDESAVTFSPTIKPEEEQVDFTQSATLVDAKVRGLRPFPTSFIVLGGVRTKLWEVAVLPETTALGPGQVVRKEKHELAIATGDGGVVALKKLQPAGKPQLSITDYLNGSDLPFEVGEQVVDL</sequence>
<dbReference type="EMBL" id="AZCX01000001">
    <property type="protein sequence ID" value="KRK49282.1"/>
    <property type="molecule type" value="Genomic_DNA"/>
</dbReference>
<evidence type="ECO:0000256" key="2">
    <source>
        <dbReference type="ARBA" id="ARBA00012261"/>
    </source>
</evidence>
<comment type="function">
    <text evidence="5">Attaches a formyl group to the free amino group of methionyl-tRNA(fMet). The formyl group appears to play a dual role in the initiator identity of N-formylmethionyl-tRNA by promoting its recognition by IF2 and preventing the misappropriation of this tRNA by the elongation apparatus.</text>
</comment>
<proteinExistence type="inferred from homology"/>
<dbReference type="InterPro" id="IPR002376">
    <property type="entry name" value="Formyl_transf_N"/>
</dbReference>
<keyword evidence="9" id="KW-1185">Reference proteome</keyword>
<dbReference type="EC" id="2.1.2.9" evidence="2 5"/>
<evidence type="ECO:0000256" key="5">
    <source>
        <dbReference type="HAMAP-Rule" id="MF_00182"/>
    </source>
</evidence>
<dbReference type="PATRIC" id="fig|1302272.5.peg.203"/>
<dbReference type="STRING" id="1302272.FC96_GL000206"/>
<dbReference type="GO" id="GO:0004479">
    <property type="term" value="F:methionyl-tRNA formyltransferase activity"/>
    <property type="evidence" value="ECO:0007669"/>
    <property type="project" value="UniProtKB-UniRule"/>
</dbReference>
<feature type="domain" description="Formyl transferase C-terminal" evidence="7">
    <location>
        <begin position="199"/>
        <end position="296"/>
    </location>
</feature>
<evidence type="ECO:0000256" key="3">
    <source>
        <dbReference type="ARBA" id="ARBA00022679"/>
    </source>
</evidence>
<dbReference type="InterPro" id="IPR005794">
    <property type="entry name" value="Fmt"/>
</dbReference>
<accession>A0A0R1I0C7</accession>
<dbReference type="FunFam" id="3.40.50.170:FF:000004">
    <property type="entry name" value="Methionyl-tRNA formyltransferase"/>
    <property type="match status" value="1"/>
</dbReference>
<dbReference type="SUPFAM" id="SSF53328">
    <property type="entry name" value="Formyltransferase"/>
    <property type="match status" value="1"/>
</dbReference>
<keyword evidence="4 5" id="KW-0648">Protein biosynthesis</keyword>
<dbReference type="InterPro" id="IPR036477">
    <property type="entry name" value="Formyl_transf_N_sf"/>
</dbReference>
<dbReference type="NCBIfam" id="TIGR00460">
    <property type="entry name" value="fmt"/>
    <property type="match status" value="1"/>
</dbReference>
<dbReference type="InterPro" id="IPR044135">
    <property type="entry name" value="Met-tRNA-FMT_C"/>
</dbReference>
<dbReference type="InterPro" id="IPR041711">
    <property type="entry name" value="Met-tRNA-FMT_N"/>
</dbReference>
<comment type="catalytic activity">
    <reaction evidence="5">
        <text>L-methionyl-tRNA(fMet) + (6R)-10-formyltetrahydrofolate = N-formyl-L-methionyl-tRNA(fMet) + (6S)-5,6,7,8-tetrahydrofolate + H(+)</text>
        <dbReference type="Rhea" id="RHEA:24380"/>
        <dbReference type="Rhea" id="RHEA-COMP:9952"/>
        <dbReference type="Rhea" id="RHEA-COMP:9953"/>
        <dbReference type="ChEBI" id="CHEBI:15378"/>
        <dbReference type="ChEBI" id="CHEBI:57453"/>
        <dbReference type="ChEBI" id="CHEBI:78530"/>
        <dbReference type="ChEBI" id="CHEBI:78844"/>
        <dbReference type="ChEBI" id="CHEBI:195366"/>
        <dbReference type="EC" id="2.1.2.9"/>
    </reaction>
</comment>
<evidence type="ECO:0000313" key="8">
    <source>
        <dbReference type="EMBL" id="KRK49282.1"/>
    </source>
</evidence>
<dbReference type="InterPro" id="IPR005793">
    <property type="entry name" value="Formyl_trans_C"/>
</dbReference>
<evidence type="ECO:0000313" key="9">
    <source>
        <dbReference type="Proteomes" id="UP000050911"/>
    </source>
</evidence>
<gene>
    <name evidence="5" type="primary">fmt</name>
    <name evidence="8" type="ORF">FC96_GL000206</name>
</gene>
<evidence type="ECO:0000256" key="1">
    <source>
        <dbReference type="ARBA" id="ARBA00010699"/>
    </source>
</evidence>
<dbReference type="CDD" id="cd08704">
    <property type="entry name" value="Met_tRNA_FMT_C"/>
    <property type="match status" value="1"/>
</dbReference>
<reference evidence="8 9" key="1">
    <citation type="journal article" date="2015" name="Genome Announc.">
        <title>Expanding the biotechnology potential of lactobacilli through comparative genomics of 213 strains and associated genera.</title>
        <authorList>
            <person name="Sun Z."/>
            <person name="Harris H.M."/>
            <person name="McCann A."/>
            <person name="Guo C."/>
            <person name="Argimon S."/>
            <person name="Zhang W."/>
            <person name="Yang X."/>
            <person name="Jeffery I.B."/>
            <person name="Cooney J.C."/>
            <person name="Kagawa T.F."/>
            <person name="Liu W."/>
            <person name="Song Y."/>
            <person name="Salvetti E."/>
            <person name="Wrobel A."/>
            <person name="Rasinkangas P."/>
            <person name="Parkhill J."/>
            <person name="Rea M.C."/>
            <person name="O'Sullivan O."/>
            <person name="Ritari J."/>
            <person name="Douillard F.P."/>
            <person name="Paul Ross R."/>
            <person name="Yang R."/>
            <person name="Briner A.E."/>
            <person name="Felis G.E."/>
            <person name="de Vos W.M."/>
            <person name="Barrangou R."/>
            <person name="Klaenhammer T.R."/>
            <person name="Caufield P.W."/>
            <person name="Cui Y."/>
            <person name="Zhang H."/>
            <person name="O'Toole P.W."/>
        </authorList>
    </citation>
    <scope>NUCLEOTIDE SEQUENCE [LARGE SCALE GENOMIC DNA]</scope>
    <source>
        <strain evidence="8 9">JCM 15530</strain>
    </source>
</reference>
<dbReference type="InterPro" id="IPR001555">
    <property type="entry name" value="GART_AS"/>
</dbReference>
<dbReference type="InterPro" id="IPR011034">
    <property type="entry name" value="Formyl_transferase-like_C_sf"/>
</dbReference>
<evidence type="ECO:0000259" key="6">
    <source>
        <dbReference type="Pfam" id="PF00551"/>
    </source>
</evidence>
<dbReference type="Pfam" id="PF02911">
    <property type="entry name" value="Formyl_trans_C"/>
    <property type="match status" value="1"/>
</dbReference>
<feature type="binding site" evidence="5">
    <location>
        <begin position="104"/>
        <end position="107"/>
    </location>
    <ligand>
        <name>(6S)-5,6,7,8-tetrahydrofolate</name>
        <dbReference type="ChEBI" id="CHEBI:57453"/>
    </ligand>
</feature>